<evidence type="ECO:0000313" key="2">
    <source>
        <dbReference type="Proteomes" id="UP000694867"/>
    </source>
</evidence>
<name>A0AAJ7WJ96_9ACAR</name>
<keyword evidence="2" id="KW-1185">Reference proteome</keyword>
<dbReference type="GeneID" id="114828627"/>
<sequence>MRPQYEILLRADVLQSLSDYRDALLRKSAEAGSHFGKLLKEKQLEDLSTESMLELLLQTKKPLFFAKRSLKGDGSDWTPAEVRILGNVCLGVEVTVFDNGCWKPKDAEFKTHAVPFTAHLVFVPGPLLTGSRSPDYTDLVEGERLNSSKYFELMKRRLEPAFDFINSKSSQERKALVVIPGIGCGLFGGKFTKELPSILEETIARILHQNHQRWLYIKCTTFVPFDGEMKSTSIGKISYRVRPHLKHKTPMLSETKEFEEGSDDFSKDHLFKLVAWDHFSYPGNNFFRCKRQTDDGVSAAATDCMARVLGVYGHYDGRGRYMPPKQYESWESVVKANHILLEVKENLRITPNVEFGTTSRREGNSVAESDLIPRRLM</sequence>
<dbReference type="InterPro" id="IPR057098">
    <property type="entry name" value="MavL"/>
</dbReference>
<gene>
    <name evidence="3" type="primary">LOC114828627</name>
</gene>
<organism evidence="2 3">
    <name type="scientific">Galendromus occidentalis</name>
    <name type="common">western predatory mite</name>
    <dbReference type="NCBI Taxonomy" id="34638"/>
    <lineage>
        <taxon>Eukaryota</taxon>
        <taxon>Metazoa</taxon>
        <taxon>Ecdysozoa</taxon>
        <taxon>Arthropoda</taxon>
        <taxon>Chelicerata</taxon>
        <taxon>Arachnida</taxon>
        <taxon>Acari</taxon>
        <taxon>Parasitiformes</taxon>
        <taxon>Mesostigmata</taxon>
        <taxon>Gamasina</taxon>
        <taxon>Phytoseioidea</taxon>
        <taxon>Phytoseiidae</taxon>
        <taxon>Typhlodrominae</taxon>
        <taxon>Galendromus</taxon>
    </lineage>
</organism>
<proteinExistence type="predicted"/>
<accession>A0AAJ7WJ96</accession>
<evidence type="ECO:0000259" key="1">
    <source>
        <dbReference type="Pfam" id="PF24754"/>
    </source>
</evidence>
<protein>
    <submittedName>
        <fullName evidence="3">Uncharacterized protein LOC114828627</fullName>
    </submittedName>
</protein>
<reference evidence="3" key="1">
    <citation type="submission" date="2025-08" db="UniProtKB">
        <authorList>
            <consortium name="RefSeq"/>
        </authorList>
    </citation>
    <scope>IDENTIFICATION</scope>
</reference>
<dbReference type="KEGG" id="goe:114828627"/>
<dbReference type="Proteomes" id="UP000694867">
    <property type="component" value="Unplaced"/>
</dbReference>
<evidence type="ECO:0000313" key="3">
    <source>
        <dbReference type="RefSeq" id="XP_028969188.1"/>
    </source>
</evidence>
<dbReference type="Pfam" id="PF24754">
    <property type="entry name" value="MavL"/>
    <property type="match status" value="1"/>
</dbReference>
<dbReference type="AlphaFoldDB" id="A0AAJ7WJ96"/>
<dbReference type="RefSeq" id="XP_028969188.1">
    <property type="nucleotide sequence ID" value="XM_029113355.1"/>
</dbReference>
<feature type="domain" description="Macrodomain effector MavL" evidence="1">
    <location>
        <begin position="5"/>
        <end position="327"/>
    </location>
</feature>